<comment type="caution">
    <text evidence="1">The sequence shown here is derived from an EMBL/GenBank/DDBJ whole genome shotgun (WGS) entry which is preliminary data.</text>
</comment>
<evidence type="ECO:0000313" key="1">
    <source>
        <dbReference type="EMBL" id="POM68740.1"/>
    </source>
</evidence>
<protein>
    <submittedName>
        <fullName evidence="1">Uncharacterized protein</fullName>
    </submittedName>
</protein>
<reference evidence="1 2" key="1">
    <citation type="journal article" date="2017" name="Genome Biol. Evol.">
        <title>Phytophthora megakarya and P. palmivora, closely related causal agents of cacao black pod rot, underwent increases in genome sizes and gene numbers by different mechanisms.</title>
        <authorList>
            <person name="Ali S.S."/>
            <person name="Shao J."/>
            <person name="Lary D.J."/>
            <person name="Kronmiller B."/>
            <person name="Shen D."/>
            <person name="Strem M.D."/>
            <person name="Amoako-Attah I."/>
            <person name="Akrofi A.Y."/>
            <person name="Begoude B.A."/>
            <person name="Ten Hoopen G.M."/>
            <person name="Coulibaly K."/>
            <person name="Kebe B.I."/>
            <person name="Melnick R.L."/>
            <person name="Guiltinan M.J."/>
            <person name="Tyler B.M."/>
            <person name="Meinhardt L.W."/>
            <person name="Bailey B.A."/>
        </authorList>
    </citation>
    <scope>NUCLEOTIDE SEQUENCE [LARGE SCALE GENOMIC DNA]</scope>
    <source>
        <strain evidence="2">sbr112.9</strain>
    </source>
</reference>
<accession>A0A2P4XT63</accession>
<keyword evidence="2" id="KW-1185">Reference proteome</keyword>
<gene>
    <name evidence="1" type="ORF">PHPALM_15055</name>
</gene>
<name>A0A2P4XT63_9STRA</name>
<dbReference type="EMBL" id="NCKW01008065">
    <property type="protein sequence ID" value="POM68740.1"/>
    <property type="molecule type" value="Genomic_DNA"/>
</dbReference>
<organism evidence="1 2">
    <name type="scientific">Phytophthora palmivora</name>
    <dbReference type="NCBI Taxonomy" id="4796"/>
    <lineage>
        <taxon>Eukaryota</taxon>
        <taxon>Sar</taxon>
        <taxon>Stramenopiles</taxon>
        <taxon>Oomycota</taxon>
        <taxon>Peronosporomycetes</taxon>
        <taxon>Peronosporales</taxon>
        <taxon>Peronosporaceae</taxon>
        <taxon>Phytophthora</taxon>
    </lineage>
</organism>
<dbReference type="Proteomes" id="UP000237271">
    <property type="component" value="Unassembled WGS sequence"/>
</dbReference>
<dbReference type="AlphaFoldDB" id="A0A2P4XT63"/>
<evidence type="ECO:0000313" key="2">
    <source>
        <dbReference type="Proteomes" id="UP000237271"/>
    </source>
</evidence>
<sequence length="115" mass="13623">MQLEQLHIKESQLRLQVVKLFTNCLGGTKWTPSVDQIEKIYRMKLLIVDEISTNLDFDLVACMFFLLETGYSSSLLQDSQLILSFRNIRCQVQRQKQKMQQFIWIEFEEVTLISM</sequence>
<proteinExistence type="predicted"/>